<dbReference type="NCBIfam" id="TIGR00675">
    <property type="entry name" value="dcm"/>
    <property type="match status" value="1"/>
</dbReference>
<dbReference type="Proteomes" id="UP000265930">
    <property type="component" value="Unassembled WGS sequence"/>
</dbReference>
<evidence type="ECO:0000313" key="8">
    <source>
        <dbReference type="EMBL" id="RII35261.1"/>
    </source>
</evidence>
<organism evidence="8 9">
    <name type="scientific">Clostridium chromiireducens</name>
    <dbReference type="NCBI Taxonomy" id="225345"/>
    <lineage>
        <taxon>Bacteria</taxon>
        <taxon>Bacillati</taxon>
        <taxon>Bacillota</taxon>
        <taxon>Clostridia</taxon>
        <taxon>Eubacteriales</taxon>
        <taxon>Clostridiaceae</taxon>
        <taxon>Clostridium</taxon>
    </lineage>
</organism>
<dbReference type="EMBL" id="QXDJ01000002">
    <property type="protein sequence ID" value="RII35261.1"/>
    <property type="molecule type" value="Genomic_DNA"/>
</dbReference>
<dbReference type="SUPFAM" id="SSF53335">
    <property type="entry name" value="S-adenosyl-L-methionine-dependent methyltransferases"/>
    <property type="match status" value="1"/>
</dbReference>
<dbReference type="Gene3D" id="3.40.50.150">
    <property type="entry name" value="Vaccinia Virus protein VP39"/>
    <property type="match status" value="1"/>
</dbReference>
<keyword evidence="3 6" id="KW-0808">Transferase</keyword>
<name>A0A399IQI4_9CLOT</name>
<dbReference type="PANTHER" id="PTHR10629:SF52">
    <property type="entry name" value="DNA (CYTOSINE-5)-METHYLTRANSFERASE 1"/>
    <property type="match status" value="1"/>
</dbReference>
<dbReference type="Pfam" id="PF00145">
    <property type="entry name" value="DNA_methylase"/>
    <property type="match status" value="1"/>
</dbReference>
<sequence>MNKIPIVSFFSGAGFLDLGFELENFDVMWSNEISKDFSEIYRVGMSAVLQKEMKVISNDSIADLNLRDLKRQFKSSWLDDNTIWGIIGGPPCPDFSVAGNQLGEKGKNGILSSVYVDTIIYLQPTFFVFENVKGLITTKKHREYFLTLKAKLEMSGYIVDFKVLNALDYGVPQDRERVILIGIEQDFFKNNSRLNEKDKWFPWLEGVKYENAKGKFLWPDKNKFGDFIQKPKDIPNELMVDWCLTFDDKKSKVENIEEYFKPKSKKFHEIDEGDTCRKSFKRLHRYRFSPTVAYGNNEVHLHPTLPRRLSIREALRIQSVPDEYIMPHKMPLTIKFKAIGNGVPVQMSRAIAKALNKILERK</sequence>
<comment type="similarity">
    <text evidence="6 7">Belongs to the class I-like SAM-binding methyltransferase superfamily. C5-methyltransferase family.</text>
</comment>
<evidence type="ECO:0000256" key="4">
    <source>
        <dbReference type="ARBA" id="ARBA00022691"/>
    </source>
</evidence>
<dbReference type="Gene3D" id="3.90.120.10">
    <property type="entry name" value="DNA Methylase, subunit A, domain 2"/>
    <property type="match status" value="1"/>
</dbReference>
<dbReference type="PRINTS" id="PR00105">
    <property type="entry name" value="C5METTRFRASE"/>
</dbReference>
<protein>
    <recommendedName>
        <fullName evidence="1">DNA (cytosine-5-)-methyltransferase</fullName>
        <ecNumber evidence="1">2.1.1.37</ecNumber>
    </recommendedName>
</protein>
<evidence type="ECO:0000256" key="3">
    <source>
        <dbReference type="ARBA" id="ARBA00022679"/>
    </source>
</evidence>
<gene>
    <name evidence="8" type="ORF">D2A34_08625</name>
</gene>
<evidence type="ECO:0000256" key="7">
    <source>
        <dbReference type="RuleBase" id="RU000416"/>
    </source>
</evidence>
<evidence type="ECO:0000256" key="2">
    <source>
        <dbReference type="ARBA" id="ARBA00022603"/>
    </source>
</evidence>
<dbReference type="GO" id="GO:0009307">
    <property type="term" value="P:DNA restriction-modification system"/>
    <property type="evidence" value="ECO:0007669"/>
    <property type="project" value="UniProtKB-KW"/>
</dbReference>
<feature type="active site" evidence="6">
    <location>
        <position position="92"/>
    </location>
</feature>
<dbReference type="InterPro" id="IPR029063">
    <property type="entry name" value="SAM-dependent_MTases_sf"/>
</dbReference>
<keyword evidence="5" id="KW-0680">Restriction system</keyword>
<accession>A0A399IQI4</accession>
<dbReference type="InterPro" id="IPR001525">
    <property type="entry name" value="C5_MeTfrase"/>
</dbReference>
<dbReference type="GO" id="GO:0003677">
    <property type="term" value="F:DNA binding"/>
    <property type="evidence" value="ECO:0007669"/>
    <property type="project" value="TreeGrafter"/>
</dbReference>
<evidence type="ECO:0000256" key="6">
    <source>
        <dbReference type="PROSITE-ProRule" id="PRU01016"/>
    </source>
</evidence>
<dbReference type="PROSITE" id="PS51679">
    <property type="entry name" value="SAM_MT_C5"/>
    <property type="match status" value="1"/>
</dbReference>
<dbReference type="RefSeq" id="WP_119366345.1">
    <property type="nucleotide sequence ID" value="NZ_QXDJ01000002.1"/>
</dbReference>
<dbReference type="InterPro" id="IPR050390">
    <property type="entry name" value="C5-Methyltransferase"/>
</dbReference>
<proteinExistence type="inferred from homology"/>
<evidence type="ECO:0000256" key="1">
    <source>
        <dbReference type="ARBA" id="ARBA00011975"/>
    </source>
</evidence>
<dbReference type="AlphaFoldDB" id="A0A399IQI4"/>
<keyword evidence="2 6" id="KW-0489">Methyltransferase</keyword>
<dbReference type="GO" id="GO:0044027">
    <property type="term" value="P:negative regulation of gene expression via chromosomal CpG island methylation"/>
    <property type="evidence" value="ECO:0007669"/>
    <property type="project" value="TreeGrafter"/>
</dbReference>
<comment type="caution">
    <text evidence="8">The sequence shown here is derived from an EMBL/GenBank/DDBJ whole genome shotgun (WGS) entry which is preliminary data.</text>
</comment>
<dbReference type="EC" id="2.1.1.37" evidence="1"/>
<evidence type="ECO:0000313" key="9">
    <source>
        <dbReference type="Proteomes" id="UP000265930"/>
    </source>
</evidence>
<dbReference type="GO" id="GO:0003886">
    <property type="term" value="F:DNA (cytosine-5-)-methyltransferase activity"/>
    <property type="evidence" value="ECO:0007669"/>
    <property type="project" value="UniProtKB-EC"/>
</dbReference>
<reference evidence="8 9" key="1">
    <citation type="submission" date="2018-08" db="EMBL/GenBank/DDBJ databases">
        <title>Genome of Clostridium chromiireducens C1, DSM12136.</title>
        <authorList>
            <person name="Xing M."/>
            <person name="Wei Y."/>
            <person name="Ang E.L."/>
            <person name="Zhao H."/>
            <person name="Zhang Y."/>
        </authorList>
    </citation>
    <scope>NUCLEOTIDE SEQUENCE [LARGE SCALE GENOMIC DNA]</scope>
    <source>
        <strain evidence="8 9">C1</strain>
    </source>
</reference>
<dbReference type="PANTHER" id="PTHR10629">
    <property type="entry name" value="CYTOSINE-SPECIFIC METHYLTRANSFERASE"/>
    <property type="match status" value="1"/>
</dbReference>
<keyword evidence="4 6" id="KW-0949">S-adenosyl-L-methionine</keyword>
<dbReference type="GO" id="GO:0032259">
    <property type="term" value="P:methylation"/>
    <property type="evidence" value="ECO:0007669"/>
    <property type="project" value="UniProtKB-KW"/>
</dbReference>
<evidence type="ECO:0000256" key="5">
    <source>
        <dbReference type="ARBA" id="ARBA00022747"/>
    </source>
</evidence>